<dbReference type="EMBL" id="JBBKAI010000002">
    <property type="protein sequence ID" value="MEJ8657937.1"/>
    <property type="molecule type" value="Genomic_DNA"/>
</dbReference>
<reference evidence="1" key="1">
    <citation type="submission" date="2024-03" db="EMBL/GenBank/DDBJ databases">
        <title>Novel Streptomyces species of biotechnological and ecological value are a feature of Machair soil.</title>
        <authorList>
            <person name="Prole J.R."/>
            <person name="Goodfellow M."/>
            <person name="Allenby N."/>
            <person name="Ward A.C."/>
        </authorList>
    </citation>
    <scope>NUCLEOTIDE SEQUENCE</scope>
    <source>
        <strain evidence="1">MS1.AVA.4</strain>
    </source>
</reference>
<organism evidence="1 2">
    <name type="scientific">Streptomyces pratisoli</name>
    <dbReference type="NCBI Taxonomy" id="3139917"/>
    <lineage>
        <taxon>Bacteria</taxon>
        <taxon>Bacillati</taxon>
        <taxon>Actinomycetota</taxon>
        <taxon>Actinomycetes</taxon>
        <taxon>Kitasatosporales</taxon>
        <taxon>Streptomycetaceae</taxon>
        <taxon>Streptomyces</taxon>
    </lineage>
</organism>
<dbReference type="Proteomes" id="UP001375539">
    <property type="component" value="Unassembled WGS sequence"/>
</dbReference>
<sequence length="157" mass="17635">MNALQLIASFVSSGRLHGVGIGSTLTQVDLAIRSDFIDIIDDEGISLRRDYGFVEFYFNPGADWVMTGGSLELHKLAGNRSLAGRWHKNMKVEFPQYVTWNDLSRELSGLEDPKVTDQGDFMEYHFPSTKVSVLVSNDHEERDEWVGHGDVWSVSLG</sequence>
<evidence type="ECO:0000313" key="2">
    <source>
        <dbReference type="Proteomes" id="UP001375539"/>
    </source>
</evidence>
<accession>A0ACC6QI26</accession>
<protein>
    <submittedName>
        <fullName evidence="1">Uncharacterized protein</fullName>
    </submittedName>
</protein>
<evidence type="ECO:0000313" key="1">
    <source>
        <dbReference type="EMBL" id="MEJ8657937.1"/>
    </source>
</evidence>
<keyword evidence="2" id="KW-1185">Reference proteome</keyword>
<gene>
    <name evidence="1" type="ORF">WKI58_15620</name>
</gene>
<name>A0ACC6QI26_9ACTN</name>
<comment type="caution">
    <text evidence="1">The sequence shown here is derived from an EMBL/GenBank/DDBJ whole genome shotgun (WGS) entry which is preliminary data.</text>
</comment>
<proteinExistence type="predicted"/>